<keyword evidence="2" id="KW-0238">DNA-binding</keyword>
<dbReference type="SMART" id="SM00895">
    <property type="entry name" value="FCD"/>
    <property type="match status" value="1"/>
</dbReference>
<evidence type="ECO:0000256" key="3">
    <source>
        <dbReference type="ARBA" id="ARBA00023163"/>
    </source>
</evidence>
<dbReference type="PANTHER" id="PTHR43537">
    <property type="entry name" value="TRANSCRIPTIONAL REGULATOR, GNTR FAMILY"/>
    <property type="match status" value="1"/>
</dbReference>
<dbReference type="InterPro" id="IPR008920">
    <property type="entry name" value="TF_FadR/GntR_C"/>
</dbReference>
<dbReference type="GO" id="GO:0003677">
    <property type="term" value="F:DNA binding"/>
    <property type="evidence" value="ECO:0007669"/>
    <property type="project" value="UniProtKB-KW"/>
</dbReference>
<feature type="domain" description="HTH gntR-type" evidence="4">
    <location>
        <begin position="4"/>
        <end position="71"/>
    </location>
</feature>
<evidence type="ECO:0000313" key="6">
    <source>
        <dbReference type="Proteomes" id="UP000028643"/>
    </source>
</evidence>
<comment type="caution">
    <text evidence="5">The sequence shown here is derived from an EMBL/GenBank/DDBJ whole genome shotgun (WGS) entry which is preliminary data.</text>
</comment>
<dbReference type="PANTHER" id="PTHR43537:SF5">
    <property type="entry name" value="UXU OPERON TRANSCRIPTIONAL REGULATOR"/>
    <property type="match status" value="1"/>
</dbReference>
<dbReference type="InterPro" id="IPR036388">
    <property type="entry name" value="WH-like_DNA-bd_sf"/>
</dbReference>
<dbReference type="PATRIC" id="fig|317.174.peg.2367"/>
<dbReference type="Gene3D" id="1.10.10.10">
    <property type="entry name" value="Winged helix-like DNA-binding domain superfamily/Winged helix DNA-binding domain"/>
    <property type="match status" value="1"/>
</dbReference>
<dbReference type="PROSITE" id="PS50949">
    <property type="entry name" value="HTH_GNTR"/>
    <property type="match status" value="1"/>
</dbReference>
<sequence length="301" mass="34198">MPLSVLVQRIMTDLQQRIQRGEVKAGSHMSAQKIADEFQVSRSPAREALVALANQGVLDQQPNRGFFVLAAKQPITPAPLPPLEEPEAYYLLSEDWLNDRISQDVTEPFVRERYGLSKAQATHILNRAASVGWAQPKPGYGWRFSDVAKTTQALDQIYNLRLLIEPAGLLEPTFKSDAQWLRRLGNEQRQLLSEGIETLPADALLRTGMRFHEALSKMSGNSMYHMVLVQMNNMRRLIEYRAMVDRKRYYQQCEEHLQIIELVEQGNNQAASELMKRHLTGSLARKSPVLRQHAEAGISPE</sequence>
<dbReference type="SUPFAM" id="SSF46785">
    <property type="entry name" value="Winged helix' DNA-binding domain"/>
    <property type="match status" value="1"/>
</dbReference>
<accession>A0A085V8N2</accession>
<dbReference type="GO" id="GO:0003700">
    <property type="term" value="F:DNA-binding transcription factor activity"/>
    <property type="evidence" value="ECO:0007669"/>
    <property type="project" value="InterPro"/>
</dbReference>
<evidence type="ECO:0000313" key="5">
    <source>
        <dbReference type="EMBL" id="KFE51795.1"/>
    </source>
</evidence>
<gene>
    <name evidence="5" type="ORF">IV02_11520</name>
</gene>
<dbReference type="InterPro" id="IPR036390">
    <property type="entry name" value="WH_DNA-bd_sf"/>
</dbReference>
<dbReference type="Pfam" id="PF07729">
    <property type="entry name" value="FCD"/>
    <property type="match status" value="1"/>
</dbReference>
<reference evidence="5 6" key="1">
    <citation type="submission" date="2014-07" db="EMBL/GenBank/DDBJ databases">
        <title>Draft Genome Sequences of Environmental Pseudomonas syringae strains.</title>
        <authorList>
            <person name="Baltrus D.A."/>
            <person name="Berge O."/>
            <person name="Morris C."/>
        </authorList>
    </citation>
    <scope>NUCLEOTIDE SEQUENCE [LARGE SCALE GENOMIC DNA]</scope>
    <source>
        <strain evidence="5 6">CEB003</strain>
    </source>
</reference>
<evidence type="ECO:0000256" key="2">
    <source>
        <dbReference type="ARBA" id="ARBA00023125"/>
    </source>
</evidence>
<dbReference type="CDD" id="cd07377">
    <property type="entry name" value="WHTH_GntR"/>
    <property type="match status" value="1"/>
</dbReference>
<name>A0A085V8N2_PSESX</name>
<keyword evidence="3" id="KW-0804">Transcription</keyword>
<proteinExistence type="predicted"/>
<dbReference type="Pfam" id="PF00392">
    <property type="entry name" value="GntR"/>
    <property type="match status" value="1"/>
</dbReference>
<evidence type="ECO:0000256" key="1">
    <source>
        <dbReference type="ARBA" id="ARBA00023015"/>
    </source>
</evidence>
<dbReference type="Proteomes" id="UP000028643">
    <property type="component" value="Unassembled WGS sequence"/>
</dbReference>
<dbReference type="AlphaFoldDB" id="A0A085V8N2"/>
<protein>
    <submittedName>
        <fullName evidence="5">GntR family transcriptional regulator</fullName>
    </submittedName>
</protein>
<dbReference type="SMART" id="SM00345">
    <property type="entry name" value="HTH_GNTR"/>
    <property type="match status" value="1"/>
</dbReference>
<dbReference type="SUPFAM" id="SSF48008">
    <property type="entry name" value="GntR ligand-binding domain-like"/>
    <property type="match status" value="1"/>
</dbReference>
<dbReference type="Gene3D" id="1.20.120.530">
    <property type="entry name" value="GntR ligand-binding domain-like"/>
    <property type="match status" value="1"/>
</dbReference>
<dbReference type="EMBL" id="JPQT01000101">
    <property type="protein sequence ID" value="KFE51795.1"/>
    <property type="molecule type" value="Genomic_DNA"/>
</dbReference>
<evidence type="ECO:0000259" key="4">
    <source>
        <dbReference type="PROSITE" id="PS50949"/>
    </source>
</evidence>
<dbReference type="InterPro" id="IPR011711">
    <property type="entry name" value="GntR_C"/>
</dbReference>
<dbReference type="InterPro" id="IPR000524">
    <property type="entry name" value="Tscrpt_reg_HTH_GntR"/>
</dbReference>
<keyword evidence="1" id="KW-0805">Transcription regulation</keyword>
<organism evidence="5 6">
    <name type="scientific">Pseudomonas syringae</name>
    <dbReference type="NCBI Taxonomy" id="317"/>
    <lineage>
        <taxon>Bacteria</taxon>
        <taxon>Pseudomonadati</taxon>
        <taxon>Pseudomonadota</taxon>
        <taxon>Gammaproteobacteria</taxon>
        <taxon>Pseudomonadales</taxon>
        <taxon>Pseudomonadaceae</taxon>
        <taxon>Pseudomonas</taxon>
    </lineage>
</organism>